<dbReference type="PANTHER" id="PTHR34383:SF1">
    <property type="entry name" value="ADP-POLYPHOSPHATE PHOSPHOTRANSFERASE"/>
    <property type="match status" value="1"/>
</dbReference>
<evidence type="ECO:0000256" key="1">
    <source>
        <dbReference type="ARBA" id="ARBA00022679"/>
    </source>
</evidence>
<dbReference type="GO" id="GO:0008976">
    <property type="term" value="F:polyphosphate kinase activity"/>
    <property type="evidence" value="ECO:0007669"/>
    <property type="project" value="InterPro"/>
</dbReference>
<dbReference type="EMBL" id="UINC01007181">
    <property type="protein sequence ID" value="SVA31866.1"/>
    <property type="molecule type" value="Genomic_DNA"/>
</dbReference>
<dbReference type="PANTHER" id="PTHR34383">
    <property type="entry name" value="POLYPHOSPHATE:AMP PHOSPHOTRANSFERASE-RELATED"/>
    <property type="match status" value="1"/>
</dbReference>
<organism evidence="4">
    <name type="scientific">marine metagenome</name>
    <dbReference type="NCBI Taxonomy" id="408172"/>
    <lineage>
        <taxon>unclassified sequences</taxon>
        <taxon>metagenomes</taxon>
        <taxon>ecological metagenomes</taxon>
    </lineage>
</organism>
<keyword evidence="1" id="KW-0808">Transferase</keyword>
<dbReference type="InterPro" id="IPR027417">
    <property type="entry name" value="P-loop_NTPase"/>
</dbReference>
<protein>
    <recommendedName>
        <fullName evidence="3">Polyphosphate kinase-2-related domain-containing protein</fullName>
    </recommendedName>
</protein>
<evidence type="ECO:0000256" key="2">
    <source>
        <dbReference type="ARBA" id="ARBA00022777"/>
    </source>
</evidence>
<proteinExistence type="predicted"/>
<feature type="domain" description="Polyphosphate kinase-2-related" evidence="3">
    <location>
        <begin position="20"/>
        <end position="241"/>
    </location>
</feature>
<gene>
    <name evidence="4" type="ORF">METZ01_LOCUS84720</name>
</gene>
<dbReference type="SUPFAM" id="SSF52540">
    <property type="entry name" value="P-loop containing nucleoside triphosphate hydrolases"/>
    <property type="match status" value="1"/>
</dbReference>
<keyword evidence="2" id="KW-0418">Kinase</keyword>
<evidence type="ECO:0000259" key="3">
    <source>
        <dbReference type="Pfam" id="PF03976"/>
    </source>
</evidence>
<dbReference type="PIRSF" id="PIRSF028756">
    <property type="entry name" value="PPK2_prd"/>
    <property type="match status" value="1"/>
</dbReference>
<dbReference type="AlphaFoldDB" id="A0A381UUQ2"/>
<reference evidence="4" key="1">
    <citation type="submission" date="2018-05" db="EMBL/GenBank/DDBJ databases">
        <authorList>
            <person name="Lanie J.A."/>
            <person name="Ng W.-L."/>
            <person name="Kazmierczak K.M."/>
            <person name="Andrzejewski T.M."/>
            <person name="Davidsen T.M."/>
            <person name="Wayne K.J."/>
            <person name="Tettelin H."/>
            <person name="Glass J.I."/>
            <person name="Rusch D."/>
            <person name="Podicherti R."/>
            <person name="Tsui H.-C.T."/>
            <person name="Winkler M.E."/>
        </authorList>
    </citation>
    <scope>NUCLEOTIDE SEQUENCE</scope>
</reference>
<dbReference type="InterPro" id="IPR016898">
    <property type="entry name" value="Polyphosphate_phosphotransfera"/>
</dbReference>
<name>A0A381UUQ2_9ZZZZ</name>
<evidence type="ECO:0000313" key="4">
    <source>
        <dbReference type="EMBL" id="SVA31866.1"/>
    </source>
</evidence>
<accession>A0A381UUQ2</accession>
<dbReference type="InterPro" id="IPR022488">
    <property type="entry name" value="PPK2-related"/>
</dbReference>
<dbReference type="Gene3D" id="3.40.50.300">
    <property type="entry name" value="P-loop containing nucleotide triphosphate hydrolases"/>
    <property type="match status" value="1"/>
</dbReference>
<dbReference type="Pfam" id="PF03976">
    <property type="entry name" value="PPK2"/>
    <property type="match status" value="1"/>
</dbReference>
<sequence>MKESLIIYNHTEYKDIPSTLYNKEKYRLQVELLKMQEWMIKEKKKIAIVLEGRDAAGKGSTIKRFIQHMIPRKTRVVELGVPTKIEHRNWLHTYKKHLPKEGEIVFFDRSWYSRAVIQPTMGYCTKNQYYYFMKTVAAWEKKLIDEGLILFKFYLSVSQETQKYRFFLRQSSELKYWKVTNNDLKAMEQWHLYTRYKEQMFEQTSTKHAPWILINSDNKMIARLNTMRYVLKRVDYTDKKKVKAKRYFKELEEYKITLKGVTFDNLTKEQYEFLFKIKAHE</sequence>